<feature type="region of interest" description="Disordered" evidence="2">
    <location>
        <begin position="799"/>
        <end position="843"/>
    </location>
</feature>
<feature type="compositionally biased region" description="Low complexity" evidence="2">
    <location>
        <begin position="804"/>
        <end position="821"/>
    </location>
</feature>
<keyword evidence="3" id="KW-0732">Signal</keyword>
<dbReference type="Pfam" id="PF02358">
    <property type="entry name" value="Trehalose_PPase"/>
    <property type="match status" value="1"/>
</dbReference>
<protein>
    <recommendedName>
        <fullName evidence="6">Glycosyltransferase family 20 protein</fullName>
    </recommendedName>
</protein>
<name>A0A8H5BVP5_9AGAR</name>
<feature type="region of interest" description="Disordered" evidence="2">
    <location>
        <begin position="522"/>
        <end position="541"/>
    </location>
</feature>
<dbReference type="Proteomes" id="UP000567179">
    <property type="component" value="Unassembled WGS sequence"/>
</dbReference>
<dbReference type="CDD" id="cd03788">
    <property type="entry name" value="GT20_TPS"/>
    <property type="match status" value="1"/>
</dbReference>
<reference evidence="4 5" key="1">
    <citation type="journal article" date="2020" name="ISME J.">
        <title>Uncovering the hidden diversity of litter-decomposition mechanisms in mushroom-forming fungi.</title>
        <authorList>
            <person name="Floudas D."/>
            <person name="Bentzer J."/>
            <person name="Ahren D."/>
            <person name="Johansson T."/>
            <person name="Persson P."/>
            <person name="Tunlid A."/>
        </authorList>
    </citation>
    <scope>NUCLEOTIDE SEQUENCE [LARGE SCALE GENOMIC DNA]</scope>
    <source>
        <strain evidence="4 5">CBS 101986</strain>
    </source>
</reference>
<evidence type="ECO:0008006" key="6">
    <source>
        <dbReference type="Google" id="ProtNLM"/>
    </source>
</evidence>
<dbReference type="SUPFAM" id="SSF53756">
    <property type="entry name" value="UDP-Glycosyltransferase/glycogen phosphorylase"/>
    <property type="match status" value="1"/>
</dbReference>
<feature type="region of interest" description="Disordered" evidence="2">
    <location>
        <begin position="125"/>
        <end position="196"/>
    </location>
</feature>
<evidence type="ECO:0000313" key="4">
    <source>
        <dbReference type="EMBL" id="KAF5329393.1"/>
    </source>
</evidence>
<keyword evidence="5" id="KW-1185">Reference proteome</keyword>
<feature type="compositionally biased region" description="Low complexity" evidence="2">
    <location>
        <begin position="165"/>
        <end position="174"/>
    </location>
</feature>
<organism evidence="4 5">
    <name type="scientific">Psilocybe cf. subviscida</name>
    <dbReference type="NCBI Taxonomy" id="2480587"/>
    <lineage>
        <taxon>Eukaryota</taxon>
        <taxon>Fungi</taxon>
        <taxon>Dikarya</taxon>
        <taxon>Basidiomycota</taxon>
        <taxon>Agaricomycotina</taxon>
        <taxon>Agaricomycetes</taxon>
        <taxon>Agaricomycetidae</taxon>
        <taxon>Agaricales</taxon>
        <taxon>Agaricineae</taxon>
        <taxon>Strophariaceae</taxon>
        <taxon>Psilocybe</taxon>
    </lineage>
</organism>
<evidence type="ECO:0000256" key="2">
    <source>
        <dbReference type="SAM" id="MobiDB-lite"/>
    </source>
</evidence>
<dbReference type="GO" id="GO:0005992">
    <property type="term" value="P:trehalose biosynthetic process"/>
    <property type="evidence" value="ECO:0007669"/>
    <property type="project" value="InterPro"/>
</dbReference>
<evidence type="ECO:0000313" key="5">
    <source>
        <dbReference type="Proteomes" id="UP000567179"/>
    </source>
</evidence>
<comment type="similarity">
    <text evidence="1">In the N-terminal section; belongs to the glycosyltransferase 20 family.</text>
</comment>
<feature type="compositionally biased region" description="Low complexity" evidence="2">
    <location>
        <begin position="522"/>
        <end position="533"/>
    </location>
</feature>
<dbReference type="Gene3D" id="3.30.70.1020">
    <property type="entry name" value="Trehalose-6-phosphate phosphatase related protein, domain 2"/>
    <property type="match status" value="1"/>
</dbReference>
<dbReference type="SUPFAM" id="SSF56784">
    <property type="entry name" value="HAD-like"/>
    <property type="match status" value="1"/>
</dbReference>
<dbReference type="Pfam" id="PF00982">
    <property type="entry name" value="Glyco_transf_20"/>
    <property type="match status" value="2"/>
</dbReference>
<dbReference type="InterPro" id="IPR023214">
    <property type="entry name" value="HAD_sf"/>
</dbReference>
<dbReference type="GO" id="GO:0005829">
    <property type="term" value="C:cytosol"/>
    <property type="evidence" value="ECO:0007669"/>
    <property type="project" value="TreeGrafter"/>
</dbReference>
<dbReference type="Gene3D" id="3.40.50.1000">
    <property type="entry name" value="HAD superfamily/HAD-like"/>
    <property type="match status" value="1"/>
</dbReference>
<dbReference type="PANTHER" id="PTHR10788">
    <property type="entry name" value="TREHALOSE-6-PHOSPHATE SYNTHASE"/>
    <property type="match status" value="1"/>
</dbReference>
<comment type="caution">
    <text evidence="4">The sequence shown here is derived from an EMBL/GenBank/DDBJ whole genome shotgun (WGS) entry which is preliminary data.</text>
</comment>
<dbReference type="EMBL" id="JAACJJ010000002">
    <property type="protein sequence ID" value="KAF5329393.1"/>
    <property type="molecule type" value="Genomic_DNA"/>
</dbReference>
<dbReference type="InterPro" id="IPR003337">
    <property type="entry name" value="Trehalose_PPase"/>
</dbReference>
<accession>A0A8H5BVP5</accession>
<feature type="region of interest" description="Disordered" evidence="2">
    <location>
        <begin position="717"/>
        <end position="741"/>
    </location>
</feature>
<dbReference type="GO" id="GO:0005946">
    <property type="term" value="C:alpha,alpha-trehalose-phosphate synthase complex (UDP-forming)"/>
    <property type="evidence" value="ECO:0007669"/>
    <property type="project" value="TreeGrafter"/>
</dbReference>
<evidence type="ECO:0000256" key="3">
    <source>
        <dbReference type="SAM" id="SignalP"/>
    </source>
</evidence>
<evidence type="ECO:0000256" key="1">
    <source>
        <dbReference type="ARBA" id="ARBA00005409"/>
    </source>
</evidence>
<dbReference type="InterPro" id="IPR036412">
    <property type="entry name" value="HAD-like_sf"/>
</dbReference>
<dbReference type="InterPro" id="IPR001830">
    <property type="entry name" value="Glyco_trans_20"/>
</dbReference>
<dbReference type="PANTHER" id="PTHR10788:SF15">
    <property type="entry name" value="TREHALOSE SYNTHASE COMPLEX REGULATORY SUBUNIT TPS3-RELATED"/>
    <property type="match status" value="1"/>
</dbReference>
<proteinExistence type="inferred from homology"/>
<dbReference type="AlphaFoldDB" id="A0A8H5BVP5"/>
<feature type="compositionally biased region" description="Acidic residues" evidence="2">
    <location>
        <begin position="720"/>
        <end position="736"/>
    </location>
</feature>
<dbReference type="GO" id="GO:0004805">
    <property type="term" value="F:trehalose-phosphatase activity"/>
    <property type="evidence" value="ECO:0007669"/>
    <property type="project" value="TreeGrafter"/>
</dbReference>
<dbReference type="OrthoDB" id="755951at2759"/>
<sequence>MVTSSVVISSLITFSFSSLMATSFRTHRVIIASLFLPTTVVVGESEPATPTHEAVLEHGGSTRGGIVADTNDARADTIIPSVMSRLADNMRPAFLRTHSRAPSASGPLKSIVDDLKDKSRIMTPVVGSPTVENANPFAAPKSTRFQDPPDTQPRKTPNIRRKQSRSSSRAAARRPSNLREEVPAWHTAPNPHCNGGLKNAVDSVADRMKQRVWVGTLGVPTDAFSDALRTEIDTRLIKPEKKETPCHPVYVPDAEFTSAYEEFCHQVLWPALHYAVPDAPKTRLFYESASYAQYVALNKRFAEAIISVYQPGDIIWINDYHLLLLPTLLRMSPLIPVTAPIGFFMHVAFPSSEIFRCLSVRKDLLRGMLGADLVGFQTANYARHWRQTVSRILSFEALPRGIQVPEGAGLTVGDVDGEGVPSKVRDGAVERGRFVDVNVFPMGIDVKALHNRRQEPEVAQWVNALKQRYPGMKLLVGRDKLDEIQGVRHKLDAFELFLTRNPEYQGKVVLIQVALQTSSSFSTLSSTSAGSTNTKDDGPAGDVMDSVARINSRFSTLTYQPVVFLHTPLTPSAAPAKPPSATYPAPTVASLSSESGLTFSQYLALLTAADAFIVTSLREGMALRTHEFVECQSEAHNPLILSEFTGSYSYSGFRSCIAVNPYDARGTAAAIKQAFEMDKAEKEERWSELHSHVCTQTSQAFVVGFLNRTLRANNEHTESLDADADLEAGDESDAGDPEAAMGVGRRLKKVPRLVEAALVPRYKHSRQRLVLVDFEGTLWHRDLRKEAVLDAQRPFPLRQNSTASVSESSSGMVSPSESVSGLSISTSPTLVEAPEHSAGAEGGRDLPVEVQSTIELLRKLSANTRNEVWLLSGLRVRGVLEAIAERVPKVGIVAENGCFIKTRAMSGPGGRGLSAPGEWINMVANFSLTWKAPCLEILNYFTERTPGSFIEERAASMVWRFWTGEDGADSSDRAWAQRQAGEAQNHIFDSLGERYGLRIIPGRNSFLILPNNVSRSSAVGAILNPGGPARRPHSARLGSLASPSALEDFTGTVTTSKFGGAPLSPAAENFASSGGYGGPGMERSHSGVGHEDHDFMLAVSSDEKLLRRLNEFDIAETVSTSGRGTDAKWKLDSEEASSALNIFANVA</sequence>
<feature type="chain" id="PRO_5034601980" description="Glycosyltransferase family 20 protein" evidence="3">
    <location>
        <begin position="18"/>
        <end position="1147"/>
    </location>
</feature>
<gene>
    <name evidence="4" type="ORF">D9619_009236</name>
</gene>
<dbReference type="GO" id="GO:0003825">
    <property type="term" value="F:alpha,alpha-trehalose-phosphate synthase (UDP-forming) activity"/>
    <property type="evidence" value="ECO:0007669"/>
    <property type="project" value="TreeGrafter"/>
</dbReference>
<feature type="signal peptide" evidence="3">
    <location>
        <begin position="1"/>
        <end position="17"/>
    </location>
</feature>
<dbReference type="Gene3D" id="3.40.50.2000">
    <property type="entry name" value="Glycogen Phosphorylase B"/>
    <property type="match status" value="2"/>
</dbReference>